<dbReference type="NCBIfam" id="NF008398">
    <property type="entry name" value="PRK11197.1"/>
    <property type="match status" value="1"/>
</dbReference>
<name>A0ABP7QWB1_9BURK</name>
<dbReference type="PROSITE" id="PS00557">
    <property type="entry name" value="FMN_HYDROXY_ACID_DH_1"/>
    <property type="match status" value="1"/>
</dbReference>
<proteinExistence type="inferred from homology"/>
<keyword evidence="6" id="KW-1185">Reference proteome</keyword>
<dbReference type="InterPro" id="IPR012133">
    <property type="entry name" value="Alpha-hydoxy_acid_DH_FMN"/>
</dbReference>
<evidence type="ECO:0000259" key="4">
    <source>
        <dbReference type="PROSITE" id="PS51349"/>
    </source>
</evidence>
<dbReference type="PIRSF" id="PIRSF000138">
    <property type="entry name" value="Al-hdrx_acd_dh"/>
    <property type="match status" value="1"/>
</dbReference>
<comment type="cofactor">
    <cofactor evidence="1">
        <name>FMN</name>
        <dbReference type="ChEBI" id="CHEBI:58210"/>
    </cofactor>
</comment>
<evidence type="ECO:0000256" key="2">
    <source>
        <dbReference type="ARBA" id="ARBA00023002"/>
    </source>
</evidence>
<organism evidence="5 6">
    <name type="scientific">Comamonas faecalis</name>
    <dbReference type="NCBI Taxonomy" id="1387849"/>
    <lineage>
        <taxon>Bacteria</taxon>
        <taxon>Pseudomonadati</taxon>
        <taxon>Pseudomonadota</taxon>
        <taxon>Betaproteobacteria</taxon>
        <taxon>Burkholderiales</taxon>
        <taxon>Comamonadaceae</taxon>
        <taxon>Comamonas</taxon>
    </lineage>
</organism>
<evidence type="ECO:0000256" key="3">
    <source>
        <dbReference type="ARBA" id="ARBA00024042"/>
    </source>
</evidence>
<dbReference type="Gene3D" id="3.20.20.70">
    <property type="entry name" value="Aldolase class I"/>
    <property type="match status" value="1"/>
</dbReference>
<dbReference type="InterPro" id="IPR013785">
    <property type="entry name" value="Aldolase_TIM"/>
</dbReference>
<dbReference type="Pfam" id="PF01070">
    <property type="entry name" value="FMN_dh"/>
    <property type="match status" value="1"/>
</dbReference>
<accession>A0ABP7QWB1</accession>
<dbReference type="InterPro" id="IPR037396">
    <property type="entry name" value="FMN_HAD"/>
</dbReference>
<reference evidence="6" key="1">
    <citation type="journal article" date="2019" name="Int. J. Syst. Evol. Microbiol.">
        <title>The Global Catalogue of Microorganisms (GCM) 10K type strain sequencing project: providing services to taxonomists for standard genome sequencing and annotation.</title>
        <authorList>
            <consortium name="The Broad Institute Genomics Platform"/>
            <consortium name="The Broad Institute Genome Sequencing Center for Infectious Disease"/>
            <person name="Wu L."/>
            <person name="Ma J."/>
        </authorList>
    </citation>
    <scope>NUCLEOTIDE SEQUENCE [LARGE SCALE GENOMIC DNA]</scope>
    <source>
        <strain evidence="6">JCM 17561</strain>
    </source>
</reference>
<dbReference type="SUPFAM" id="SSF51395">
    <property type="entry name" value="FMN-linked oxidoreductases"/>
    <property type="match status" value="1"/>
</dbReference>
<dbReference type="PROSITE" id="PS51349">
    <property type="entry name" value="FMN_HYDROXY_ACID_DH_2"/>
    <property type="match status" value="1"/>
</dbReference>
<dbReference type="EMBL" id="BAABBP010000006">
    <property type="protein sequence ID" value="GAA3988782.1"/>
    <property type="molecule type" value="Genomic_DNA"/>
</dbReference>
<dbReference type="InterPro" id="IPR008259">
    <property type="entry name" value="FMN_hydac_DH_AS"/>
</dbReference>
<dbReference type="PANTHER" id="PTHR10578:SF85">
    <property type="entry name" value="L-LACTATE DEHYDROGENASE"/>
    <property type="match status" value="1"/>
</dbReference>
<evidence type="ECO:0000313" key="5">
    <source>
        <dbReference type="EMBL" id="GAA3988782.1"/>
    </source>
</evidence>
<dbReference type="PANTHER" id="PTHR10578">
    <property type="entry name" value="S -2-HYDROXY-ACID OXIDASE-RELATED"/>
    <property type="match status" value="1"/>
</dbReference>
<sequence>MPLAYPATAADWRRLAQQRLPRFLFDYIDGGAGDEATLATNVQDFCSVRLRQRVMVDVQQVDTRTRLAGQDCAMPLALAPVGLAGMMARRGEARAARAAAAAGLPFTLSTVGICPLDEVTAAAGAPPWFQLYMLRDRSAVQAILHKAWAAGTRTLVFTVDLPTTGVRHRDTRNGMAHGGTRAALLRISQVLARPGWVRRVALGGKPLTFGNLADQVPGGHDLNAFKAWVDAQFDASVTWRDIAWLRQQWQGRLLIKGVLDAEDARAAVDSGADGVVVSNHGGRQLDGVASTIRALPAIAQALGGQTELLLDGGVRSGVDVFKALALGAHGVLIGRPWVWALAGGGESGVRSLLQGWQRELAVAMMLAGVTRVQDIGAQHLDGPFFQPH</sequence>
<comment type="similarity">
    <text evidence="3">Belongs to the FMN-dependent alpha-hydroxy acid dehydrogenase family.</text>
</comment>
<protein>
    <submittedName>
        <fullName evidence="5">FMN-dependent L-lactate dehydrogenase LldD</fullName>
    </submittedName>
</protein>
<keyword evidence="2" id="KW-0560">Oxidoreductase</keyword>
<dbReference type="InterPro" id="IPR000262">
    <property type="entry name" value="FMN-dep_DH"/>
</dbReference>
<comment type="caution">
    <text evidence="5">The sequence shown here is derived from an EMBL/GenBank/DDBJ whole genome shotgun (WGS) entry which is preliminary data.</text>
</comment>
<evidence type="ECO:0000313" key="6">
    <source>
        <dbReference type="Proteomes" id="UP001501627"/>
    </source>
</evidence>
<feature type="domain" description="FMN hydroxy acid dehydrogenase" evidence="4">
    <location>
        <begin position="1"/>
        <end position="385"/>
    </location>
</feature>
<dbReference type="CDD" id="cd02809">
    <property type="entry name" value="alpha_hydroxyacid_oxid_FMN"/>
    <property type="match status" value="1"/>
</dbReference>
<gene>
    <name evidence="5" type="primary">lldD_1</name>
    <name evidence="5" type="ORF">GCM10022279_09840</name>
</gene>
<dbReference type="Proteomes" id="UP001501627">
    <property type="component" value="Unassembled WGS sequence"/>
</dbReference>
<dbReference type="RefSeq" id="WP_344868555.1">
    <property type="nucleotide sequence ID" value="NZ_BAABBP010000006.1"/>
</dbReference>
<evidence type="ECO:0000256" key="1">
    <source>
        <dbReference type="ARBA" id="ARBA00001917"/>
    </source>
</evidence>